<reference evidence="1 2" key="1">
    <citation type="journal article" date="2018" name="Antonie Van Leeuwenhoek">
        <title>Larkinella terrae sp. nov., isolated from soil on Jeju Island, South Korea.</title>
        <authorList>
            <person name="Ten L.N."/>
            <person name="Jeon J."/>
            <person name="Park S.J."/>
            <person name="Park S."/>
            <person name="Lee S.Y."/>
            <person name="Kim M.K."/>
            <person name="Jung H.Y."/>
        </authorList>
    </citation>
    <scope>NUCLEOTIDE SEQUENCE [LARGE SCALE GENOMIC DNA]</scope>
    <source>
        <strain evidence="1 2">KCTC 52001</strain>
    </source>
</reference>
<protein>
    <submittedName>
        <fullName evidence="1">Uncharacterized protein</fullName>
    </submittedName>
</protein>
<gene>
    <name evidence="1" type="ORF">GJJ30_18640</name>
</gene>
<dbReference type="RefSeq" id="WP_154176701.1">
    <property type="nucleotide sequence ID" value="NZ_WJXZ01000012.1"/>
</dbReference>
<comment type="caution">
    <text evidence="1">The sequence shown here is derived from an EMBL/GenBank/DDBJ whole genome shotgun (WGS) entry which is preliminary data.</text>
</comment>
<dbReference type="EMBL" id="WJXZ01000012">
    <property type="protein sequence ID" value="MRS63326.1"/>
    <property type="molecule type" value="Genomic_DNA"/>
</dbReference>
<organism evidence="1 2">
    <name type="scientific">Larkinella terrae</name>
    <dbReference type="NCBI Taxonomy" id="2025311"/>
    <lineage>
        <taxon>Bacteria</taxon>
        <taxon>Pseudomonadati</taxon>
        <taxon>Bacteroidota</taxon>
        <taxon>Cytophagia</taxon>
        <taxon>Cytophagales</taxon>
        <taxon>Spirosomataceae</taxon>
        <taxon>Larkinella</taxon>
    </lineage>
</organism>
<sequence length="48" mass="5211">MQLNLKKRGVTVLPPATPSNRLTMQGNKTVGQLSAQQLEGIFVESLIC</sequence>
<dbReference type="AlphaFoldDB" id="A0A7K0EPA7"/>
<keyword evidence="2" id="KW-1185">Reference proteome</keyword>
<accession>A0A7K0EPA7</accession>
<proteinExistence type="predicted"/>
<dbReference type="Proteomes" id="UP000441754">
    <property type="component" value="Unassembled WGS sequence"/>
</dbReference>
<name>A0A7K0EPA7_9BACT</name>
<evidence type="ECO:0000313" key="2">
    <source>
        <dbReference type="Proteomes" id="UP000441754"/>
    </source>
</evidence>
<evidence type="ECO:0000313" key="1">
    <source>
        <dbReference type="EMBL" id="MRS63326.1"/>
    </source>
</evidence>